<accession>A0A9Q1MY95</accession>
<reference evidence="2" key="1">
    <citation type="journal article" date="2023" name="Proc. Natl. Acad. Sci. U.S.A.">
        <title>Genomic and structural basis for evolution of tropane alkaloid biosynthesis.</title>
        <authorList>
            <person name="Wanga Y.-J."/>
            <person name="Taina T."/>
            <person name="Yua J.-Y."/>
            <person name="Lia J."/>
            <person name="Xua B."/>
            <person name="Chenc J."/>
            <person name="D'Auriad J.C."/>
            <person name="Huanga J.-P."/>
            <person name="Huanga S.-X."/>
        </authorList>
    </citation>
    <scope>NUCLEOTIDE SEQUENCE [LARGE SCALE GENOMIC DNA]</scope>
    <source>
        <strain evidence="2">cv. KIB-2019</strain>
    </source>
</reference>
<sequence length="125" mass="14012">MCGEGCFCHDCMEPTTACNAANMWNEALNKRLRTQNLSLPVVLVEVEKRGSSFAKLLTIPEQDDWVYIDGKSTSCVAFILEMFKEAGLFGELASSIQVTEFTVSLYALFCTFQLVSRAFAWYVLT</sequence>
<dbReference type="Proteomes" id="UP001152561">
    <property type="component" value="Unassembled WGS sequence"/>
</dbReference>
<dbReference type="AlphaFoldDB" id="A0A9Q1MY95"/>
<dbReference type="PANTHER" id="PTHR31354">
    <property type="entry name" value="OS01G0793500 PROTEIN"/>
    <property type="match status" value="1"/>
</dbReference>
<evidence type="ECO:0000313" key="2">
    <source>
        <dbReference type="Proteomes" id="UP001152561"/>
    </source>
</evidence>
<evidence type="ECO:0000313" key="1">
    <source>
        <dbReference type="EMBL" id="KAJ8568956.1"/>
    </source>
</evidence>
<comment type="caution">
    <text evidence="1">The sequence shown here is derived from an EMBL/GenBank/DDBJ whole genome shotgun (WGS) entry which is preliminary data.</text>
</comment>
<keyword evidence="2" id="KW-1185">Reference proteome</keyword>
<name>A0A9Q1MY95_9SOLA</name>
<protein>
    <submittedName>
        <fullName evidence="1">Uncharacterized protein</fullName>
    </submittedName>
</protein>
<dbReference type="PANTHER" id="PTHR31354:SF2">
    <property type="entry name" value="OS01G0793500 PROTEIN"/>
    <property type="match status" value="1"/>
</dbReference>
<organism evidence="1 2">
    <name type="scientific">Anisodus acutangulus</name>
    <dbReference type="NCBI Taxonomy" id="402998"/>
    <lineage>
        <taxon>Eukaryota</taxon>
        <taxon>Viridiplantae</taxon>
        <taxon>Streptophyta</taxon>
        <taxon>Embryophyta</taxon>
        <taxon>Tracheophyta</taxon>
        <taxon>Spermatophyta</taxon>
        <taxon>Magnoliopsida</taxon>
        <taxon>eudicotyledons</taxon>
        <taxon>Gunneridae</taxon>
        <taxon>Pentapetalae</taxon>
        <taxon>asterids</taxon>
        <taxon>lamiids</taxon>
        <taxon>Solanales</taxon>
        <taxon>Solanaceae</taxon>
        <taxon>Solanoideae</taxon>
        <taxon>Hyoscyameae</taxon>
        <taxon>Anisodus</taxon>
    </lineage>
</organism>
<proteinExistence type="predicted"/>
<gene>
    <name evidence="1" type="ORF">K7X08_032693</name>
</gene>
<dbReference type="EMBL" id="JAJAGQ010000003">
    <property type="protein sequence ID" value="KAJ8568956.1"/>
    <property type="molecule type" value="Genomic_DNA"/>
</dbReference>
<dbReference type="OrthoDB" id="1847654at2759"/>